<dbReference type="SUPFAM" id="SSF53649">
    <property type="entry name" value="Alkaline phosphatase-like"/>
    <property type="match status" value="1"/>
</dbReference>
<evidence type="ECO:0000313" key="8">
    <source>
        <dbReference type="EMBL" id="GAI31361.1"/>
    </source>
</evidence>
<dbReference type="InterPro" id="IPR050738">
    <property type="entry name" value="Sulfatase"/>
</dbReference>
<keyword evidence="3" id="KW-0479">Metal-binding</keyword>
<reference evidence="8" key="1">
    <citation type="journal article" date="2014" name="Front. Microbiol.">
        <title>High frequency of phylogenetically diverse reductive dehalogenase-homologous genes in deep subseafloor sedimentary metagenomes.</title>
        <authorList>
            <person name="Kawai M."/>
            <person name="Futagami T."/>
            <person name="Toyoda A."/>
            <person name="Takaki Y."/>
            <person name="Nishi S."/>
            <person name="Hori S."/>
            <person name="Arai W."/>
            <person name="Tsubouchi T."/>
            <person name="Morono Y."/>
            <person name="Uchiyama I."/>
            <person name="Ito T."/>
            <person name="Fujiyama A."/>
            <person name="Inagaki F."/>
            <person name="Takami H."/>
        </authorList>
    </citation>
    <scope>NUCLEOTIDE SEQUENCE</scope>
    <source>
        <strain evidence="8">Expedition CK06-06</strain>
    </source>
</reference>
<comment type="cofactor">
    <cofactor evidence="1">
        <name>Ca(2+)</name>
        <dbReference type="ChEBI" id="CHEBI:29108"/>
    </cofactor>
</comment>
<dbReference type="Gene3D" id="3.40.720.10">
    <property type="entry name" value="Alkaline Phosphatase, subunit A"/>
    <property type="match status" value="1"/>
</dbReference>
<evidence type="ECO:0000256" key="5">
    <source>
        <dbReference type="ARBA" id="ARBA00022801"/>
    </source>
</evidence>
<evidence type="ECO:0000256" key="3">
    <source>
        <dbReference type="ARBA" id="ARBA00022723"/>
    </source>
</evidence>
<protein>
    <recommendedName>
        <fullName evidence="7">Sulfatase N-terminal domain-containing protein</fullName>
    </recommendedName>
</protein>
<evidence type="ECO:0000256" key="2">
    <source>
        <dbReference type="ARBA" id="ARBA00008779"/>
    </source>
</evidence>
<dbReference type="InterPro" id="IPR017850">
    <property type="entry name" value="Alkaline_phosphatase_core_sf"/>
</dbReference>
<gene>
    <name evidence="8" type="ORF">S06H3_32775</name>
</gene>
<dbReference type="AlphaFoldDB" id="X1NMC0"/>
<dbReference type="Gene3D" id="3.30.1120.10">
    <property type="match status" value="1"/>
</dbReference>
<name>X1NMC0_9ZZZZ</name>
<feature type="non-terminal residue" evidence="8">
    <location>
        <position position="1"/>
    </location>
</feature>
<dbReference type="PANTHER" id="PTHR42693:SF42">
    <property type="entry name" value="ARYLSULFATASE G"/>
    <property type="match status" value="1"/>
</dbReference>
<evidence type="ECO:0000256" key="6">
    <source>
        <dbReference type="ARBA" id="ARBA00022837"/>
    </source>
</evidence>
<comment type="similarity">
    <text evidence="2">Belongs to the sulfatase family.</text>
</comment>
<sequence>KYQAKKPAGQNNPTYAAMIESMDESVGTIMSTLDELNLSDNTVVVFTSDNGGLSRVTNNTPLRAGKGHPYEGGIRVPLIIHWPGVIKAGTISDEPVTSVDYFPTICQLAGVRLPRGRTVDGESLTEYLKSNGTKKLGREAIFWHFPHYRDYGSRIVPYSIIRADSWKLIKRYEGKTFELFNLKNDLSETNDLSNEMPEKVKELSAKLIAWLRAAGAKLPRPNPEYAASAGK</sequence>
<dbReference type="GO" id="GO:0004065">
    <property type="term" value="F:arylsulfatase activity"/>
    <property type="evidence" value="ECO:0007669"/>
    <property type="project" value="TreeGrafter"/>
</dbReference>
<evidence type="ECO:0000256" key="4">
    <source>
        <dbReference type="ARBA" id="ARBA00022729"/>
    </source>
</evidence>
<dbReference type="EMBL" id="BARV01019506">
    <property type="protein sequence ID" value="GAI31361.1"/>
    <property type="molecule type" value="Genomic_DNA"/>
</dbReference>
<dbReference type="GO" id="GO:0046872">
    <property type="term" value="F:metal ion binding"/>
    <property type="evidence" value="ECO:0007669"/>
    <property type="project" value="UniProtKB-KW"/>
</dbReference>
<dbReference type="Pfam" id="PF00884">
    <property type="entry name" value="Sulfatase"/>
    <property type="match status" value="1"/>
</dbReference>
<proteinExistence type="inferred from homology"/>
<comment type="caution">
    <text evidence="8">The sequence shown here is derived from an EMBL/GenBank/DDBJ whole genome shotgun (WGS) entry which is preliminary data.</text>
</comment>
<keyword evidence="4" id="KW-0732">Signal</keyword>
<evidence type="ECO:0000259" key="7">
    <source>
        <dbReference type="Pfam" id="PF00884"/>
    </source>
</evidence>
<organism evidence="8">
    <name type="scientific">marine sediment metagenome</name>
    <dbReference type="NCBI Taxonomy" id="412755"/>
    <lineage>
        <taxon>unclassified sequences</taxon>
        <taxon>metagenomes</taxon>
        <taxon>ecological metagenomes</taxon>
    </lineage>
</organism>
<evidence type="ECO:0000256" key="1">
    <source>
        <dbReference type="ARBA" id="ARBA00001913"/>
    </source>
</evidence>
<keyword evidence="5" id="KW-0378">Hydrolase</keyword>
<feature type="domain" description="Sulfatase N-terminal" evidence="7">
    <location>
        <begin position="7"/>
        <end position="111"/>
    </location>
</feature>
<dbReference type="PANTHER" id="PTHR42693">
    <property type="entry name" value="ARYLSULFATASE FAMILY MEMBER"/>
    <property type="match status" value="1"/>
</dbReference>
<dbReference type="InterPro" id="IPR000917">
    <property type="entry name" value="Sulfatase_N"/>
</dbReference>
<accession>X1NMC0</accession>
<keyword evidence="6" id="KW-0106">Calcium</keyword>